<comment type="caution">
    <text evidence="1">The sequence shown here is derived from an EMBL/GenBank/DDBJ whole genome shotgun (WGS) entry which is preliminary data.</text>
</comment>
<protein>
    <submittedName>
        <fullName evidence="1">Uncharacterized protein</fullName>
    </submittedName>
</protein>
<evidence type="ECO:0000313" key="1">
    <source>
        <dbReference type="EMBL" id="GAG79811.1"/>
    </source>
</evidence>
<reference evidence="1" key="1">
    <citation type="journal article" date="2014" name="Front. Microbiol.">
        <title>High frequency of phylogenetically diverse reductive dehalogenase-homologous genes in deep subseafloor sedimentary metagenomes.</title>
        <authorList>
            <person name="Kawai M."/>
            <person name="Futagami T."/>
            <person name="Toyoda A."/>
            <person name="Takaki Y."/>
            <person name="Nishi S."/>
            <person name="Hori S."/>
            <person name="Arai W."/>
            <person name="Tsubouchi T."/>
            <person name="Morono Y."/>
            <person name="Uchiyama I."/>
            <person name="Ito T."/>
            <person name="Fujiyama A."/>
            <person name="Inagaki F."/>
            <person name="Takami H."/>
        </authorList>
    </citation>
    <scope>NUCLEOTIDE SEQUENCE</scope>
    <source>
        <strain evidence="1">Expedition CK06-06</strain>
    </source>
</reference>
<name>X1C5Y6_9ZZZZ</name>
<dbReference type="AlphaFoldDB" id="X1C5Y6"/>
<gene>
    <name evidence="1" type="ORF">S01H4_31368</name>
</gene>
<organism evidence="1">
    <name type="scientific">marine sediment metagenome</name>
    <dbReference type="NCBI Taxonomy" id="412755"/>
    <lineage>
        <taxon>unclassified sequences</taxon>
        <taxon>metagenomes</taxon>
        <taxon>ecological metagenomes</taxon>
    </lineage>
</organism>
<accession>X1C5Y6</accession>
<sequence length="39" mass="4550">MEIQTEELDFNTIKVPDGYVDTPHGKKKVYKVYHVVKEA</sequence>
<proteinExistence type="predicted"/>
<dbReference type="EMBL" id="BART01016288">
    <property type="protein sequence ID" value="GAG79811.1"/>
    <property type="molecule type" value="Genomic_DNA"/>
</dbReference>